<evidence type="ECO:0000256" key="3">
    <source>
        <dbReference type="ARBA" id="ARBA00022821"/>
    </source>
</evidence>
<keyword evidence="2" id="KW-0547">Nucleotide-binding</keyword>
<evidence type="ECO:0000313" key="7">
    <source>
        <dbReference type="Proteomes" id="UP001642360"/>
    </source>
</evidence>
<sequence length="192" mass="21186">MLNLNLMILHSGGWYLNHILSNGADFTCVEKDLLESLCEDLEIIRAFIKDAEENCDENEELKMLVRHIGDVVCEALDELDSFVVNGHTLKDEGVVGEIGHLFDKSPKPKGFTEEFMSLEEEILGIYQSKLYGIGVQKSELSSTGSFAEESSPTVEEETVVGFDDDSMTIIERLTGIHKQLEAISIVGMGGLG</sequence>
<organism evidence="6 7">
    <name type="scientific">Ilex paraguariensis</name>
    <name type="common">yerba mate</name>
    <dbReference type="NCBI Taxonomy" id="185542"/>
    <lineage>
        <taxon>Eukaryota</taxon>
        <taxon>Viridiplantae</taxon>
        <taxon>Streptophyta</taxon>
        <taxon>Embryophyta</taxon>
        <taxon>Tracheophyta</taxon>
        <taxon>Spermatophyta</taxon>
        <taxon>Magnoliopsida</taxon>
        <taxon>eudicotyledons</taxon>
        <taxon>Gunneridae</taxon>
        <taxon>Pentapetalae</taxon>
        <taxon>asterids</taxon>
        <taxon>campanulids</taxon>
        <taxon>Aquifoliales</taxon>
        <taxon>Aquifoliaceae</taxon>
        <taxon>Ilex</taxon>
    </lineage>
</organism>
<name>A0ABC8U5L0_9AQUA</name>
<gene>
    <name evidence="6" type="ORF">ILEXP_LOCUS46472</name>
</gene>
<evidence type="ECO:0000259" key="5">
    <source>
        <dbReference type="Pfam" id="PF18052"/>
    </source>
</evidence>
<evidence type="ECO:0000313" key="6">
    <source>
        <dbReference type="EMBL" id="CAK9176615.1"/>
    </source>
</evidence>
<dbReference type="Pfam" id="PF18052">
    <property type="entry name" value="Rx_N"/>
    <property type="match status" value="1"/>
</dbReference>
<dbReference type="PANTHER" id="PTHR19338:SF73">
    <property type="entry name" value="DISEASE RESISTANCE PROTEIN RGA2-LIKE"/>
    <property type="match status" value="1"/>
</dbReference>
<keyword evidence="4" id="KW-0067">ATP-binding</keyword>
<accession>A0ABC8U5L0</accession>
<dbReference type="CDD" id="cd14798">
    <property type="entry name" value="RX-CC_like"/>
    <property type="match status" value="1"/>
</dbReference>
<dbReference type="Proteomes" id="UP001642360">
    <property type="component" value="Unassembled WGS sequence"/>
</dbReference>
<dbReference type="AlphaFoldDB" id="A0ABC8U5L0"/>
<dbReference type="GO" id="GO:0005524">
    <property type="term" value="F:ATP binding"/>
    <property type="evidence" value="ECO:0007669"/>
    <property type="project" value="UniProtKB-KW"/>
</dbReference>
<dbReference type="PANTHER" id="PTHR19338">
    <property type="entry name" value="TRANSLOCASE OF INNER MITOCHONDRIAL MEMBRANE 13 HOMOLOG"/>
    <property type="match status" value="1"/>
</dbReference>
<keyword evidence="7" id="KW-1185">Reference proteome</keyword>
<proteinExistence type="predicted"/>
<keyword evidence="1" id="KW-0677">Repeat</keyword>
<dbReference type="EMBL" id="CAUOFW020006858">
    <property type="protein sequence ID" value="CAK9176615.1"/>
    <property type="molecule type" value="Genomic_DNA"/>
</dbReference>
<dbReference type="Gene3D" id="1.20.5.4130">
    <property type="match status" value="1"/>
</dbReference>
<reference evidence="6 7" key="1">
    <citation type="submission" date="2024-02" db="EMBL/GenBank/DDBJ databases">
        <authorList>
            <person name="Vignale AGUSTIN F."/>
            <person name="Sosa J E."/>
            <person name="Modenutti C."/>
        </authorList>
    </citation>
    <scope>NUCLEOTIDE SEQUENCE [LARGE SCALE GENOMIC DNA]</scope>
</reference>
<evidence type="ECO:0000256" key="4">
    <source>
        <dbReference type="ARBA" id="ARBA00022840"/>
    </source>
</evidence>
<evidence type="ECO:0000256" key="2">
    <source>
        <dbReference type="ARBA" id="ARBA00022741"/>
    </source>
</evidence>
<dbReference type="InterPro" id="IPR038005">
    <property type="entry name" value="RX-like_CC"/>
</dbReference>
<comment type="caution">
    <text evidence="6">The sequence shown here is derived from an EMBL/GenBank/DDBJ whole genome shotgun (WGS) entry which is preliminary data.</text>
</comment>
<evidence type="ECO:0000256" key="1">
    <source>
        <dbReference type="ARBA" id="ARBA00022737"/>
    </source>
</evidence>
<dbReference type="GO" id="GO:0006952">
    <property type="term" value="P:defense response"/>
    <property type="evidence" value="ECO:0007669"/>
    <property type="project" value="UniProtKB-KW"/>
</dbReference>
<keyword evidence="3" id="KW-0611">Plant defense</keyword>
<feature type="domain" description="Disease resistance N-terminal" evidence="5">
    <location>
        <begin position="24"/>
        <end position="90"/>
    </location>
</feature>
<protein>
    <recommendedName>
        <fullName evidence="5">Disease resistance N-terminal domain-containing protein</fullName>
    </recommendedName>
</protein>
<dbReference type="InterPro" id="IPR041118">
    <property type="entry name" value="Rx_N"/>
</dbReference>